<name>A0ABW3SEU5_9BACL</name>
<keyword evidence="1" id="KW-0472">Membrane</keyword>
<comment type="caution">
    <text evidence="2">The sequence shown here is derived from an EMBL/GenBank/DDBJ whole genome shotgun (WGS) entry which is preliminary data.</text>
</comment>
<feature type="transmembrane region" description="Helical" evidence="1">
    <location>
        <begin position="6"/>
        <end position="28"/>
    </location>
</feature>
<organism evidence="2 3">
    <name type="scientific">Paenibacillus timonensis</name>
    <dbReference type="NCBI Taxonomy" id="225915"/>
    <lineage>
        <taxon>Bacteria</taxon>
        <taxon>Bacillati</taxon>
        <taxon>Bacillota</taxon>
        <taxon>Bacilli</taxon>
        <taxon>Bacillales</taxon>
        <taxon>Paenibacillaceae</taxon>
        <taxon>Paenibacillus</taxon>
    </lineage>
</organism>
<dbReference type="Proteomes" id="UP001597211">
    <property type="component" value="Unassembled WGS sequence"/>
</dbReference>
<dbReference type="EMBL" id="JBHTKZ010000042">
    <property type="protein sequence ID" value="MFD1183321.1"/>
    <property type="molecule type" value="Genomic_DNA"/>
</dbReference>
<dbReference type="RefSeq" id="WP_372489846.1">
    <property type="nucleotide sequence ID" value="NZ_JBHTKZ010000042.1"/>
</dbReference>
<keyword evidence="3" id="KW-1185">Reference proteome</keyword>
<keyword evidence="1" id="KW-0812">Transmembrane</keyword>
<gene>
    <name evidence="2" type="ORF">ACFQ2Z_18435</name>
</gene>
<dbReference type="Pfam" id="PF22282">
    <property type="entry name" value="CydS"/>
    <property type="match status" value="1"/>
</dbReference>
<evidence type="ECO:0000256" key="1">
    <source>
        <dbReference type="SAM" id="Phobius"/>
    </source>
</evidence>
<keyword evidence="1" id="KW-1133">Transmembrane helix</keyword>
<reference evidence="3" key="1">
    <citation type="journal article" date="2019" name="Int. J. Syst. Evol. Microbiol.">
        <title>The Global Catalogue of Microorganisms (GCM) 10K type strain sequencing project: providing services to taxonomists for standard genome sequencing and annotation.</title>
        <authorList>
            <consortium name="The Broad Institute Genomics Platform"/>
            <consortium name="The Broad Institute Genome Sequencing Center for Infectious Disease"/>
            <person name="Wu L."/>
            <person name="Ma J."/>
        </authorList>
    </citation>
    <scope>NUCLEOTIDE SEQUENCE [LARGE SCALE GENOMIC DNA]</scope>
    <source>
        <strain evidence="3">CCUG 48216</strain>
    </source>
</reference>
<dbReference type="InterPro" id="IPR054381">
    <property type="entry name" value="CydS"/>
</dbReference>
<proteinExistence type="predicted"/>
<protein>
    <submittedName>
        <fullName evidence="2">Uncharacterized protein</fullName>
    </submittedName>
</protein>
<sequence length="35" mass="4157">MTVEWFMMMVAPELVVAGAVLFLFIYAWKYKDRAE</sequence>
<accession>A0ABW3SEU5</accession>
<evidence type="ECO:0000313" key="3">
    <source>
        <dbReference type="Proteomes" id="UP001597211"/>
    </source>
</evidence>
<evidence type="ECO:0000313" key="2">
    <source>
        <dbReference type="EMBL" id="MFD1183321.1"/>
    </source>
</evidence>